<protein>
    <recommendedName>
        <fullName evidence="3">Prenyltransferase</fullName>
    </recommendedName>
</protein>
<comment type="caution">
    <text evidence="1">The sequence shown here is derived from an EMBL/GenBank/DDBJ whole genome shotgun (WGS) entry which is preliminary data.</text>
</comment>
<dbReference type="RefSeq" id="WP_233696646.1">
    <property type="nucleotide sequence ID" value="NZ_JAJNBZ010000006.1"/>
</dbReference>
<evidence type="ECO:0008006" key="3">
    <source>
        <dbReference type="Google" id="ProtNLM"/>
    </source>
</evidence>
<dbReference type="Proteomes" id="UP001199916">
    <property type="component" value="Unassembled WGS sequence"/>
</dbReference>
<evidence type="ECO:0000313" key="1">
    <source>
        <dbReference type="EMBL" id="MCE5169737.1"/>
    </source>
</evidence>
<sequence length="296" mass="34033">MNNVNEVLENARQFIYHNARLLDRMRFEYFFGQGTKESVLAVLRAYQNVDGGFGNALEPDIRCPHSQPVPTEVALTILDEIDGYNREIVSGIARFMESATVEETGGIPRSFCSVNDYPHAPWWTTERDDAASMNPTGRMMGFLLKQDAVPFISHETWFRKTEQFVWERIEKVDTSDFHDVTQCITFLENHRDRERAGAYLAKVDEWLSHPGTIELDPHAQGYVHKVLDWAPSRDSYAGRFIGEADLDRHLTALLQDQSEDGGWPINWPAVSFACELEWRGFITVERLKTLRSYGRL</sequence>
<name>A0ABS8YF99_9BACL</name>
<evidence type="ECO:0000313" key="2">
    <source>
        <dbReference type="Proteomes" id="UP001199916"/>
    </source>
</evidence>
<dbReference type="EMBL" id="JAJNBZ010000006">
    <property type="protein sequence ID" value="MCE5169737.1"/>
    <property type="molecule type" value="Genomic_DNA"/>
</dbReference>
<accession>A0ABS8YF99</accession>
<proteinExistence type="predicted"/>
<gene>
    <name evidence="1" type="ORF">LQV63_10465</name>
</gene>
<reference evidence="1 2" key="1">
    <citation type="submission" date="2021-11" db="EMBL/GenBank/DDBJ databases">
        <title>Draft genome sequence of Paenibacillus profundus YoMME, a new Gram-positive bacteria with exoelectrogenic properties.</title>
        <authorList>
            <person name="Hubenova Y."/>
            <person name="Hubenova E."/>
            <person name="Manasiev Y."/>
            <person name="Peykov S."/>
            <person name="Mitov M."/>
        </authorList>
    </citation>
    <scope>NUCLEOTIDE SEQUENCE [LARGE SCALE GENOMIC DNA]</scope>
    <source>
        <strain evidence="1 2">YoMME</strain>
    </source>
</reference>
<organism evidence="1 2">
    <name type="scientific">Paenibacillus profundus</name>
    <dbReference type="NCBI Taxonomy" id="1173085"/>
    <lineage>
        <taxon>Bacteria</taxon>
        <taxon>Bacillati</taxon>
        <taxon>Bacillota</taxon>
        <taxon>Bacilli</taxon>
        <taxon>Bacillales</taxon>
        <taxon>Paenibacillaceae</taxon>
        <taxon>Paenibacillus</taxon>
    </lineage>
</organism>
<keyword evidence="2" id="KW-1185">Reference proteome</keyword>